<feature type="domain" description="Glycosyl transferase family 1" evidence="1">
    <location>
        <begin position="166"/>
        <end position="317"/>
    </location>
</feature>
<dbReference type="CDD" id="cd03801">
    <property type="entry name" value="GT4_PimA-like"/>
    <property type="match status" value="1"/>
</dbReference>
<keyword evidence="4" id="KW-1185">Reference proteome</keyword>
<dbReference type="EMBL" id="JBHULU010000002">
    <property type="protein sequence ID" value="MFD2512659.1"/>
    <property type="molecule type" value="Genomic_DNA"/>
</dbReference>
<evidence type="ECO:0000313" key="4">
    <source>
        <dbReference type="Proteomes" id="UP001597544"/>
    </source>
</evidence>
<evidence type="ECO:0000313" key="3">
    <source>
        <dbReference type="EMBL" id="MFD2512659.1"/>
    </source>
</evidence>
<dbReference type="InterPro" id="IPR028098">
    <property type="entry name" value="Glyco_trans_4-like_N"/>
</dbReference>
<evidence type="ECO:0000259" key="1">
    <source>
        <dbReference type="Pfam" id="PF00534"/>
    </source>
</evidence>
<reference evidence="4" key="1">
    <citation type="journal article" date="2019" name="Int. J. Syst. Evol. Microbiol.">
        <title>The Global Catalogue of Microorganisms (GCM) 10K type strain sequencing project: providing services to taxonomists for standard genome sequencing and annotation.</title>
        <authorList>
            <consortium name="The Broad Institute Genomics Platform"/>
            <consortium name="The Broad Institute Genome Sequencing Center for Infectious Disease"/>
            <person name="Wu L."/>
            <person name="Ma J."/>
        </authorList>
    </citation>
    <scope>NUCLEOTIDE SEQUENCE [LARGE SCALE GENOMIC DNA]</scope>
    <source>
        <strain evidence="4">KCTC 42498</strain>
    </source>
</reference>
<dbReference type="Pfam" id="PF13439">
    <property type="entry name" value="Glyco_transf_4"/>
    <property type="match status" value="1"/>
</dbReference>
<keyword evidence="3" id="KW-0328">Glycosyltransferase</keyword>
<dbReference type="InterPro" id="IPR001296">
    <property type="entry name" value="Glyco_trans_1"/>
</dbReference>
<gene>
    <name evidence="3" type="ORF">ACFSRY_02160</name>
</gene>
<organism evidence="3 4">
    <name type="scientific">Pontibacter locisalis</name>
    <dbReference type="NCBI Taxonomy" id="1719035"/>
    <lineage>
        <taxon>Bacteria</taxon>
        <taxon>Pseudomonadati</taxon>
        <taxon>Bacteroidota</taxon>
        <taxon>Cytophagia</taxon>
        <taxon>Cytophagales</taxon>
        <taxon>Hymenobacteraceae</taxon>
        <taxon>Pontibacter</taxon>
    </lineage>
</organism>
<dbReference type="GO" id="GO:0016757">
    <property type="term" value="F:glycosyltransferase activity"/>
    <property type="evidence" value="ECO:0007669"/>
    <property type="project" value="UniProtKB-KW"/>
</dbReference>
<dbReference type="Pfam" id="PF00534">
    <property type="entry name" value="Glycos_transf_1"/>
    <property type="match status" value="1"/>
</dbReference>
<evidence type="ECO:0000259" key="2">
    <source>
        <dbReference type="Pfam" id="PF13439"/>
    </source>
</evidence>
<keyword evidence="3" id="KW-0808">Transferase</keyword>
<protein>
    <submittedName>
        <fullName evidence="3">Glycosyltransferase family 4 protein</fullName>
        <ecNumber evidence="3">2.4.-.-</ecNumber>
    </submittedName>
</protein>
<dbReference type="Gene3D" id="3.40.50.2000">
    <property type="entry name" value="Glycogen Phosphorylase B"/>
    <property type="match status" value="2"/>
</dbReference>
<comment type="caution">
    <text evidence="3">The sequence shown here is derived from an EMBL/GenBank/DDBJ whole genome shotgun (WGS) entry which is preliminary data.</text>
</comment>
<proteinExistence type="predicted"/>
<dbReference type="Proteomes" id="UP001597544">
    <property type="component" value="Unassembled WGS sequence"/>
</dbReference>
<name>A0ABW5II13_9BACT</name>
<dbReference type="PANTHER" id="PTHR12526">
    <property type="entry name" value="GLYCOSYLTRANSFERASE"/>
    <property type="match status" value="1"/>
</dbReference>
<accession>A0ABW5II13</accession>
<sequence length="349" mass="39808">MRIAYFLPSLANSGPVLVVKDLVSLLKEQADITVYYFDTIVETTFDCPVVNINFLDKIDFSKYDILHSHMLRPDAYLFLNRKRAKGKLVSTIHNYVEQDLSNTHNKLISVVFTKVWNHLLSKHDKLVALSSHMQDYYKVLYSNRSIAYVYNGRDIDISKEENLPTEDLRAIKDFKGSSILLGVSAQLTRRKGVDQTVKLLQRMSNLKLLIIGDGPAKGDLMALAEKSGVSDRCLFLGYRKDGQRYNSLFDIYMMTSRSEGFPLAMIEAAAYGVPILASDLPVFKEAFCEDEVSFYQLENLDSMQHAMEELIVNRSTYSKNILAKYQSDYTAKEMASNYLQLYQNLISEA</sequence>
<dbReference type="SUPFAM" id="SSF53756">
    <property type="entry name" value="UDP-Glycosyltransferase/glycogen phosphorylase"/>
    <property type="match status" value="1"/>
</dbReference>
<dbReference type="PANTHER" id="PTHR12526:SF630">
    <property type="entry name" value="GLYCOSYLTRANSFERASE"/>
    <property type="match status" value="1"/>
</dbReference>
<dbReference type="RefSeq" id="WP_377502981.1">
    <property type="nucleotide sequence ID" value="NZ_JBHULU010000002.1"/>
</dbReference>
<feature type="domain" description="Glycosyltransferase subfamily 4-like N-terminal" evidence="2">
    <location>
        <begin position="58"/>
        <end position="156"/>
    </location>
</feature>
<dbReference type="EC" id="2.4.-.-" evidence="3"/>